<dbReference type="EMBL" id="JANIBM010000017">
    <property type="protein sequence ID" value="MCQ8182210.1"/>
    <property type="molecule type" value="Genomic_DNA"/>
</dbReference>
<name>A0ABT1UKL3_9GAMM</name>
<dbReference type="Proteomes" id="UP001524569">
    <property type="component" value="Unassembled WGS sequence"/>
</dbReference>
<dbReference type="Gene3D" id="2.30.130.30">
    <property type="entry name" value="Hypothetical protein"/>
    <property type="match status" value="1"/>
</dbReference>
<reference evidence="2 3" key="1">
    <citation type="submission" date="2022-07" db="EMBL/GenBank/DDBJ databases">
        <title>Methylomonas rivi sp. nov., Methylomonas rosea sp. nov., Methylomonas aureus sp. nov. and Methylomonas subterranea sp. nov., four novel methanotrophs isolated from a freshwater creek and the deep terrestrial subsurface.</title>
        <authorList>
            <person name="Abin C."/>
            <person name="Sankaranarayanan K."/>
            <person name="Garner C."/>
            <person name="Sindelar R."/>
            <person name="Kotary K."/>
            <person name="Garner R."/>
            <person name="Barclay S."/>
            <person name="Lawson P."/>
            <person name="Krumholz L."/>
        </authorList>
    </citation>
    <scope>NUCLEOTIDE SEQUENCE [LARGE SCALE GENOMIC DNA]</scope>
    <source>
        <strain evidence="2 3">SURF-1</strain>
    </source>
</reference>
<dbReference type="RefSeq" id="WP_256611501.1">
    <property type="nucleotide sequence ID" value="NZ_JANIBM010000017.1"/>
</dbReference>
<sequence length="102" mass="11240">MAKHALKLDPEYVPELLSGELRCQIRKNDRDYFPGDTLELRETLHTAAAMRDGAPLKYTGRVIHAGVLGVLYLGQFGLDPDFVALSITLIGDGVDMRLKEAA</sequence>
<keyword evidence="3" id="KW-1185">Reference proteome</keyword>
<evidence type="ECO:0000259" key="1">
    <source>
        <dbReference type="Pfam" id="PF12961"/>
    </source>
</evidence>
<dbReference type="Pfam" id="PF12961">
    <property type="entry name" value="DUF3850"/>
    <property type="match status" value="1"/>
</dbReference>
<evidence type="ECO:0000313" key="3">
    <source>
        <dbReference type="Proteomes" id="UP001524569"/>
    </source>
</evidence>
<dbReference type="InterPro" id="IPR039440">
    <property type="entry name" value="DUF3850"/>
</dbReference>
<protein>
    <submittedName>
        <fullName evidence="2">DUF3850 domain-containing protein</fullName>
    </submittedName>
</protein>
<evidence type="ECO:0000313" key="2">
    <source>
        <dbReference type="EMBL" id="MCQ8182210.1"/>
    </source>
</evidence>
<organism evidence="2 3">
    <name type="scientific">Methylomonas aurea</name>
    <dbReference type="NCBI Taxonomy" id="2952224"/>
    <lineage>
        <taxon>Bacteria</taxon>
        <taxon>Pseudomonadati</taxon>
        <taxon>Pseudomonadota</taxon>
        <taxon>Gammaproteobacteria</taxon>
        <taxon>Methylococcales</taxon>
        <taxon>Methylococcaceae</taxon>
        <taxon>Methylomonas</taxon>
    </lineage>
</organism>
<comment type="caution">
    <text evidence="2">The sequence shown here is derived from an EMBL/GenBank/DDBJ whole genome shotgun (WGS) entry which is preliminary data.</text>
</comment>
<accession>A0ABT1UKL3</accession>
<proteinExistence type="predicted"/>
<gene>
    <name evidence="2" type="ORF">NP603_13895</name>
</gene>
<feature type="domain" description="DUF3850" evidence="1">
    <location>
        <begin position="4"/>
        <end position="87"/>
    </location>
</feature>